<protein>
    <submittedName>
        <fullName evidence="1">Pilus assembly protein</fullName>
    </submittedName>
</protein>
<name>A0A939E9W8_9HYPH</name>
<dbReference type="Proteomes" id="UP000664096">
    <property type="component" value="Unassembled WGS sequence"/>
</dbReference>
<accession>A0A939E9W8</accession>
<reference evidence="1" key="1">
    <citation type="submission" date="2020-12" db="EMBL/GenBank/DDBJ databases">
        <title>Oil enriched cultivation method for isolating marine PHA-producing bacteria.</title>
        <authorList>
            <person name="Zheng W."/>
            <person name="Yu S."/>
            <person name="Huang Y."/>
        </authorList>
    </citation>
    <scope>NUCLEOTIDE SEQUENCE</scope>
    <source>
        <strain evidence="1">SY-2-12</strain>
    </source>
</reference>
<dbReference type="EMBL" id="JAEKJZ010000001">
    <property type="protein sequence ID" value="MBN9668856.1"/>
    <property type="molecule type" value="Genomic_DNA"/>
</dbReference>
<comment type="caution">
    <text evidence="1">The sequence shown here is derived from an EMBL/GenBank/DDBJ whole genome shotgun (WGS) entry which is preliminary data.</text>
</comment>
<evidence type="ECO:0000313" key="2">
    <source>
        <dbReference type="Proteomes" id="UP000664096"/>
    </source>
</evidence>
<gene>
    <name evidence="1" type="ORF">JF539_00815</name>
</gene>
<sequence length="174" mass="18752">MILPFLLFLLVGMEVITGALNHDRKISRIASSVTDLVAQEQTVDPSGLDALLKVGDTILAPYSSTELEVIVASVSFDEDGDPSIDWSRDNHGSAADGWSPGAAPPITLPDTIATPNTSIVVGQTNLTYRPTFANLYKELNKFFSGDSIDSIDLSDVYYVRPRLTDTVTCEDCPG</sequence>
<organism evidence="1 2">
    <name type="scientific">Roseibium aggregatum</name>
    <dbReference type="NCBI Taxonomy" id="187304"/>
    <lineage>
        <taxon>Bacteria</taxon>
        <taxon>Pseudomonadati</taxon>
        <taxon>Pseudomonadota</taxon>
        <taxon>Alphaproteobacteria</taxon>
        <taxon>Hyphomicrobiales</taxon>
        <taxon>Stappiaceae</taxon>
        <taxon>Roseibium</taxon>
    </lineage>
</organism>
<proteinExistence type="predicted"/>
<evidence type="ECO:0000313" key="1">
    <source>
        <dbReference type="EMBL" id="MBN9668856.1"/>
    </source>
</evidence>
<dbReference type="AlphaFoldDB" id="A0A939E9W8"/>